<dbReference type="InterPro" id="IPR024747">
    <property type="entry name" value="Pyridox_Oxase-rel"/>
</dbReference>
<accession>A0ABW0GSA0</accession>
<dbReference type="EMBL" id="JBHSLD010000011">
    <property type="protein sequence ID" value="MFC5381701.1"/>
    <property type="molecule type" value="Genomic_DNA"/>
</dbReference>
<dbReference type="RefSeq" id="WP_340271576.1">
    <property type="nucleotide sequence ID" value="NZ_JBBEOG010000012.1"/>
</dbReference>
<evidence type="ECO:0000313" key="1">
    <source>
        <dbReference type="EMBL" id="MFC5381701.1"/>
    </source>
</evidence>
<dbReference type="SUPFAM" id="SSF50475">
    <property type="entry name" value="FMN-binding split barrel"/>
    <property type="match status" value="1"/>
</dbReference>
<evidence type="ECO:0000313" key="2">
    <source>
        <dbReference type="Proteomes" id="UP001596122"/>
    </source>
</evidence>
<reference evidence="2" key="1">
    <citation type="journal article" date="2019" name="Int. J. Syst. Evol. Microbiol.">
        <title>The Global Catalogue of Microorganisms (GCM) 10K type strain sequencing project: providing services to taxonomists for standard genome sequencing and annotation.</title>
        <authorList>
            <consortium name="The Broad Institute Genomics Platform"/>
            <consortium name="The Broad Institute Genome Sequencing Center for Infectious Disease"/>
            <person name="Wu L."/>
            <person name="Ma J."/>
        </authorList>
    </citation>
    <scope>NUCLEOTIDE SEQUENCE [LARGE SCALE GENOMIC DNA]</scope>
    <source>
        <strain evidence="2">CCUG 43114</strain>
    </source>
</reference>
<dbReference type="Proteomes" id="UP001596122">
    <property type="component" value="Unassembled WGS sequence"/>
</dbReference>
<comment type="caution">
    <text evidence="1">The sequence shown here is derived from an EMBL/GenBank/DDBJ whole genome shotgun (WGS) entry which is preliminary data.</text>
</comment>
<gene>
    <name evidence="1" type="ORF">ACFPJ6_12975</name>
</gene>
<proteinExistence type="predicted"/>
<sequence length="179" mass="19151">MTAQGDEDGPAEGRAPRVSVLDRSQCLEHLARTSAGRVAYPAPDGTVAVVPVAYVLDGEDVVFRTSSGSGVDRAAREGVLTFQADEADVRRRTGWSVMVVGQVEVHRTGGGGRPPVGEDAATLLRPWAPGVKDVWVRVRAERLSGRRVGPVGSTTQRPHGPHATWHVASRSWVVPYDGR</sequence>
<keyword evidence="2" id="KW-1185">Reference proteome</keyword>
<name>A0ABW0GSA0_9MICO</name>
<dbReference type="Gene3D" id="2.30.110.10">
    <property type="entry name" value="Electron Transport, Fmn-binding Protein, Chain A"/>
    <property type="match status" value="1"/>
</dbReference>
<dbReference type="Pfam" id="PF12900">
    <property type="entry name" value="Pyridox_ox_2"/>
    <property type="match status" value="1"/>
</dbReference>
<dbReference type="InterPro" id="IPR012349">
    <property type="entry name" value="Split_barrel_FMN-bd"/>
</dbReference>
<organism evidence="1 2">
    <name type="scientific">Aquipuribacter nitratireducens</name>
    <dbReference type="NCBI Taxonomy" id="650104"/>
    <lineage>
        <taxon>Bacteria</taxon>
        <taxon>Bacillati</taxon>
        <taxon>Actinomycetota</taxon>
        <taxon>Actinomycetes</taxon>
        <taxon>Micrococcales</taxon>
        <taxon>Intrasporangiaceae</taxon>
        <taxon>Aquipuribacter</taxon>
    </lineage>
</organism>
<protein>
    <submittedName>
        <fullName evidence="1">Pyridoxamine 5'-phosphate oxidase family protein</fullName>
    </submittedName>
</protein>